<keyword evidence="3" id="KW-1185">Reference proteome</keyword>
<proteinExistence type="predicted"/>
<feature type="region of interest" description="Disordered" evidence="1">
    <location>
        <begin position="1"/>
        <end position="24"/>
    </location>
</feature>
<name>A0A9P5MRU1_9AGAM</name>
<gene>
    <name evidence="2" type="ORF">DFH94DRAFT_107987</name>
</gene>
<dbReference type="PANTHER" id="PTHR12941:SF10">
    <property type="entry name" value="ER MEMBRANE PROTEIN COMPLEX SUBUNIT 8_9 HOMOLOG"/>
    <property type="match status" value="1"/>
</dbReference>
<dbReference type="Proteomes" id="UP000759537">
    <property type="component" value="Unassembled WGS sequence"/>
</dbReference>
<dbReference type="PANTHER" id="PTHR12941">
    <property type="entry name" value="ER MEMBRANE PROTEIN COMPLEX"/>
    <property type="match status" value="1"/>
</dbReference>
<dbReference type="OrthoDB" id="194468at2759"/>
<reference evidence="2" key="2">
    <citation type="journal article" date="2020" name="Nat. Commun.">
        <title>Large-scale genome sequencing of mycorrhizal fungi provides insights into the early evolution of symbiotic traits.</title>
        <authorList>
            <person name="Miyauchi S."/>
            <person name="Kiss E."/>
            <person name="Kuo A."/>
            <person name="Drula E."/>
            <person name="Kohler A."/>
            <person name="Sanchez-Garcia M."/>
            <person name="Morin E."/>
            <person name="Andreopoulos B."/>
            <person name="Barry K.W."/>
            <person name="Bonito G."/>
            <person name="Buee M."/>
            <person name="Carver A."/>
            <person name="Chen C."/>
            <person name="Cichocki N."/>
            <person name="Clum A."/>
            <person name="Culley D."/>
            <person name="Crous P.W."/>
            <person name="Fauchery L."/>
            <person name="Girlanda M."/>
            <person name="Hayes R.D."/>
            <person name="Keri Z."/>
            <person name="LaButti K."/>
            <person name="Lipzen A."/>
            <person name="Lombard V."/>
            <person name="Magnuson J."/>
            <person name="Maillard F."/>
            <person name="Murat C."/>
            <person name="Nolan M."/>
            <person name="Ohm R.A."/>
            <person name="Pangilinan J."/>
            <person name="Pereira M.F."/>
            <person name="Perotto S."/>
            <person name="Peter M."/>
            <person name="Pfister S."/>
            <person name="Riley R."/>
            <person name="Sitrit Y."/>
            <person name="Stielow J.B."/>
            <person name="Szollosi G."/>
            <person name="Zifcakova L."/>
            <person name="Stursova M."/>
            <person name="Spatafora J.W."/>
            <person name="Tedersoo L."/>
            <person name="Vaario L.M."/>
            <person name="Yamada A."/>
            <person name="Yan M."/>
            <person name="Wang P."/>
            <person name="Xu J."/>
            <person name="Bruns T."/>
            <person name="Baldrian P."/>
            <person name="Vilgalys R."/>
            <person name="Dunand C."/>
            <person name="Henrissat B."/>
            <person name="Grigoriev I.V."/>
            <person name="Hibbett D."/>
            <person name="Nagy L.G."/>
            <person name="Martin F.M."/>
        </authorList>
    </citation>
    <scope>NUCLEOTIDE SEQUENCE</scope>
    <source>
        <strain evidence="2">Prilba</strain>
    </source>
</reference>
<feature type="compositionally biased region" description="Polar residues" evidence="1">
    <location>
        <begin position="1"/>
        <end position="22"/>
    </location>
</feature>
<dbReference type="EMBL" id="WHVB01000015">
    <property type="protein sequence ID" value="KAF8476323.1"/>
    <property type="molecule type" value="Genomic_DNA"/>
</dbReference>
<dbReference type="Pfam" id="PF03665">
    <property type="entry name" value="UPF0172"/>
    <property type="match status" value="1"/>
</dbReference>
<dbReference type="InterPro" id="IPR005366">
    <property type="entry name" value="EMC8/9"/>
</dbReference>
<evidence type="ECO:0000313" key="3">
    <source>
        <dbReference type="Proteomes" id="UP000759537"/>
    </source>
</evidence>
<sequence length="260" mass="28998">MQAYTQRQSLPYPTPSGSSPSFLENAKTLQGKCVPIPTQNYSSPDPHSGGFPRMFRLNDLPYTKLIVHALKYPHETVNGLLLGQSKALVEIVDAVPLQHYRTYLSPGSIGEAEANTMDVGLRMTTTYAHSCQLHVVGFYEVPKPYGETTLSKVGECFAAMIKETDFSTPVVLVHDRSKLYGDRSAAFVSYVSLSPSSTSFHRKENILRLGFNLRVPSRAWYLACSRHILDEFGDFRDYQRDNKVDFLLNGAILAALNSPE</sequence>
<reference evidence="2" key="1">
    <citation type="submission" date="2019-10" db="EMBL/GenBank/DDBJ databases">
        <authorList>
            <consortium name="DOE Joint Genome Institute"/>
            <person name="Kuo A."/>
            <person name="Miyauchi S."/>
            <person name="Kiss E."/>
            <person name="Drula E."/>
            <person name="Kohler A."/>
            <person name="Sanchez-Garcia M."/>
            <person name="Andreopoulos B."/>
            <person name="Barry K.W."/>
            <person name="Bonito G."/>
            <person name="Buee M."/>
            <person name="Carver A."/>
            <person name="Chen C."/>
            <person name="Cichocki N."/>
            <person name="Clum A."/>
            <person name="Culley D."/>
            <person name="Crous P.W."/>
            <person name="Fauchery L."/>
            <person name="Girlanda M."/>
            <person name="Hayes R."/>
            <person name="Keri Z."/>
            <person name="LaButti K."/>
            <person name="Lipzen A."/>
            <person name="Lombard V."/>
            <person name="Magnuson J."/>
            <person name="Maillard F."/>
            <person name="Morin E."/>
            <person name="Murat C."/>
            <person name="Nolan M."/>
            <person name="Ohm R."/>
            <person name="Pangilinan J."/>
            <person name="Pereira M."/>
            <person name="Perotto S."/>
            <person name="Peter M."/>
            <person name="Riley R."/>
            <person name="Sitrit Y."/>
            <person name="Stielow B."/>
            <person name="Szollosi G."/>
            <person name="Zifcakova L."/>
            <person name="Stursova M."/>
            <person name="Spatafora J.W."/>
            <person name="Tedersoo L."/>
            <person name="Vaario L.-M."/>
            <person name="Yamada A."/>
            <person name="Yan M."/>
            <person name="Wang P."/>
            <person name="Xu J."/>
            <person name="Bruns T."/>
            <person name="Baldrian P."/>
            <person name="Vilgalys R."/>
            <person name="Henrissat B."/>
            <person name="Grigoriev I.V."/>
            <person name="Hibbett D."/>
            <person name="Nagy L.G."/>
            <person name="Martin F.M."/>
        </authorList>
    </citation>
    <scope>NUCLEOTIDE SEQUENCE</scope>
    <source>
        <strain evidence="2">Prilba</strain>
    </source>
</reference>
<evidence type="ECO:0000313" key="2">
    <source>
        <dbReference type="EMBL" id="KAF8476323.1"/>
    </source>
</evidence>
<evidence type="ECO:0008006" key="4">
    <source>
        <dbReference type="Google" id="ProtNLM"/>
    </source>
</evidence>
<organism evidence="2 3">
    <name type="scientific">Russula ochroleuca</name>
    <dbReference type="NCBI Taxonomy" id="152965"/>
    <lineage>
        <taxon>Eukaryota</taxon>
        <taxon>Fungi</taxon>
        <taxon>Dikarya</taxon>
        <taxon>Basidiomycota</taxon>
        <taxon>Agaricomycotina</taxon>
        <taxon>Agaricomycetes</taxon>
        <taxon>Russulales</taxon>
        <taxon>Russulaceae</taxon>
        <taxon>Russula</taxon>
    </lineage>
</organism>
<dbReference type="GO" id="GO:0072546">
    <property type="term" value="C:EMC complex"/>
    <property type="evidence" value="ECO:0007669"/>
    <property type="project" value="InterPro"/>
</dbReference>
<evidence type="ECO:0000256" key="1">
    <source>
        <dbReference type="SAM" id="MobiDB-lite"/>
    </source>
</evidence>
<accession>A0A9P5MRU1</accession>
<dbReference type="AlphaFoldDB" id="A0A9P5MRU1"/>
<comment type="caution">
    <text evidence="2">The sequence shown here is derived from an EMBL/GenBank/DDBJ whole genome shotgun (WGS) entry which is preliminary data.</text>
</comment>
<protein>
    <recommendedName>
        <fullName evidence="4">MPN domain-containing protein</fullName>
    </recommendedName>
</protein>